<keyword evidence="4" id="KW-1185">Reference proteome</keyword>
<accession>A0A428PCY8</accession>
<keyword evidence="1" id="KW-0472">Membrane</keyword>
<name>A0A428PCY8_9HYPO</name>
<proteinExistence type="predicted"/>
<dbReference type="OrthoDB" id="3771629at2759"/>
<dbReference type="Pfam" id="PF20237">
    <property type="entry name" value="DUF6594"/>
    <property type="match status" value="1"/>
</dbReference>
<feature type="non-terminal residue" evidence="3">
    <location>
        <position position="143"/>
    </location>
</feature>
<dbReference type="InterPro" id="IPR046529">
    <property type="entry name" value="DUF6594"/>
</dbReference>
<protein>
    <recommendedName>
        <fullName evidence="2">DUF6594 domain-containing protein</fullName>
    </recommendedName>
</protein>
<evidence type="ECO:0000313" key="4">
    <source>
        <dbReference type="Proteomes" id="UP000288168"/>
    </source>
</evidence>
<dbReference type="STRING" id="1325734.A0A428PCY8"/>
<feature type="domain" description="DUF6594" evidence="2">
    <location>
        <begin position="15"/>
        <end position="141"/>
    </location>
</feature>
<feature type="transmembrane region" description="Helical" evidence="1">
    <location>
        <begin position="121"/>
        <end position="142"/>
    </location>
</feature>
<evidence type="ECO:0000313" key="3">
    <source>
        <dbReference type="EMBL" id="RSL50938.1"/>
    </source>
</evidence>
<keyword evidence="1" id="KW-1133">Transmembrane helix</keyword>
<dbReference type="AlphaFoldDB" id="A0A428PCY8"/>
<dbReference type="EMBL" id="NKCI01000156">
    <property type="protein sequence ID" value="RSL50938.1"/>
    <property type="molecule type" value="Genomic_DNA"/>
</dbReference>
<evidence type="ECO:0000259" key="2">
    <source>
        <dbReference type="Pfam" id="PF20237"/>
    </source>
</evidence>
<evidence type="ECO:0000256" key="1">
    <source>
        <dbReference type="SAM" id="Phobius"/>
    </source>
</evidence>
<dbReference type="Proteomes" id="UP000288168">
    <property type="component" value="Unassembled WGS sequence"/>
</dbReference>
<gene>
    <name evidence="3" type="ORF">CEP54_011664</name>
</gene>
<comment type="caution">
    <text evidence="3">The sequence shown here is derived from an EMBL/GenBank/DDBJ whole genome shotgun (WGS) entry which is preliminary data.</text>
</comment>
<sequence length="143" mass="16517">MSQEAEATEGRISDTLLSKTIKEYYEALHLYSLVLKFEEPAPRTTRALQKWLGEAGERPYQLEYPDNSETPYPDLISLYTPGEHDFLSRTIASSPLRWFFLDTRMSRKGEYYINEGALERFITVAGLAFAMLFMVGAMWTLWA</sequence>
<keyword evidence="1" id="KW-0812">Transmembrane</keyword>
<organism evidence="3 4">
    <name type="scientific">Fusarium duplospermum</name>
    <dbReference type="NCBI Taxonomy" id="1325734"/>
    <lineage>
        <taxon>Eukaryota</taxon>
        <taxon>Fungi</taxon>
        <taxon>Dikarya</taxon>
        <taxon>Ascomycota</taxon>
        <taxon>Pezizomycotina</taxon>
        <taxon>Sordariomycetes</taxon>
        <taxon>Hypocreomycetidae</taxon>
        <taxon>Hypocreales</taxon>
        <taxon>Nectriaceae</taxon>
        <taxon>Fusarium</taxon>
        <taxon>Fusarium solani species complex</taxon>
    </lineage>
</organism>
<reference evidence="3 4" key="1">
    <citation type="submission" date="2017-06" db="EMBL/GenBank/DDBJ databases">
        <title>Comparative genomic analysis of Ambrosia Fusariam Clade fungi.</title>
        <authorList>
            <person name="Stajich J.E."/>
            <person name="Carrillo J."/>
            <person name="Kijimoto T."/>
            <person name="Eskalen A."/>
            <person name="O'Donnell K."/>
            <person name="Kasson M."/>
        </authorList>
    </citation>
    <scope>NUCLEOTIDE SEQUENCE [LARGE SCALE GENOMIC DNA]</scope>
    <source>
        <strain evidence="3 4">NRRL62584</strain>
    </source>
</reference>